<proteinExistence type="predicted"/>
<dbReference type="Proteomes" id="UP000314294">
    <property type="component" value="Unassembled WGS sequence"/>
</dbReference>
<feature type="region of interest" description="Disordered" evidence="1">
    <location>
        <begin position="43"/>
        <end position="101"/>
    </location>
</feature>
<accession>A0A4Z2G254</accession>
<evidence type="ECO:0000256" key="1">
    <source>
        <dbReference type="SAM" id="MobiDB-lite"/>
    </source>
</evidence>
<keyword evidence="3" id="KW-1185">Reference proteome</keyword>
<organism evidence="2 3">
    <name type="scientific">Liparis tanakae</name>
    <name type="common">Tanaka's snailfish</name>
    <dbReference type="NCBI Taxonomy" id="230148"/>
    <lineage>
        <taxon>Eukaryota</taxon>
        <taxon>Metazoa</taxon>
        <taxon>Chordata</taxon>
        <taxon>Craniata</taxon>
        <taxon>Vertebrata</taxon>
        <taxon>Euteleostomi</taxon>
        <taxon>Actinopterygii</taxon>
        <taxon>Neopterygii</taxon>
        <taxon>Teleostei</taxon>
        <taxon>Neoteleostei</taxon>
        <taxon>Acanthomorphata</taxon>
        <taxon>Eupercaria</taxon>
        <taxon>Perciformes</taxon>
        <taxon>Cottioidei</taxon>
        <taxon>Cottales</taxon>
        <taxon>Liparidae</taxon>
        <taxon>Liparis</taxon>
    </lineage>
</organism>
<comment type="caution">
    <text evidence="2">The sequence shown here is derived from an EMBL/GenBank/DDBJ whole genome shotgun (WGS) entry which is preliminary data.</text>
</comment>
<evidence type="ECO:0000313" key="2">
    <source>
        <dbReference type="EMBL" id="TNN47587.1"/>
    </source>
</evidence>
<feature type="region of interest" description="Disordered" evidence="1">
    <location>
        <begin position="1"/>
        <end position="27"/>
    </location>
</feature>
<feature type="compositionally biased region" description="Basic and acidic residues" evidence="1">
    <location>
        <begin position="1"/>
        <end position="10"/>
    </location>
</feature>
<protein>
    <submittedName>
        <fullName evidence="2">Uncharacterized protein</fullName>
    </submittedName>
</protein>
<evidence type="ECO:0000313" key="3">
    <source>
        <dbReference type="Proteomes" id="UP000314294"/>
    </source>
</evidence>
<feature type="compositionally biased region" description="Basic and acidic residues" evidence="1">
    <location>
        <begin position="48"/>
        <end position="59"/>
    </location>
</feature>
<gene>
    <name evidence="2" type="ORF">EYF80_042229</name>
</gene>
<feature type="compositionally biased region" description="Basic residues" evidence="1">
    <location>
        <begin position="60"/>
        <end position="69"/>
    </location>
</feature>
<dbReference type="EMBL" id="SRLO01000735">
    <property type="protein sequence ID" value="TNN47587.1"/>
    <property type="molecule type" value="Genomic_DNA"/>
</dbReference>
<name>A0A4Z2G254_9TELE</name>
<reference evidence="2 3" key="1">
    <citation type="submission" date="2019-03" db="EMBL/GenBank/DDBJ databases">
        <title>First draft genome of Liparis tanakae, snailfish: a comprehensive survey of snailfish specific genes.</title>
        <authorList>
            <person name="Kim W."/>
            <person name="Song I."/>
            <person name="Jeong J.-H."/>
            <person name="Kim D."/>
            <person name="Kim S."/>
            <person name="Ryu S."/>
            <person name="Song J.Y."/>
            <person name="Lee S.K."/>
        </authorList>
    </citation>
    <scope>NUCLEOTIDE SEQUENCE [LARGE SCALE GENOMIC DNA]</scope>
    <source>
        <tissue evidence="2">Muscle</tissue>
    </source>
</reference>
<feature type="compositionally biased region" description="Basic and acidic residues" evidence="1">
    <location>
        <begin position="70"/>
        <end position="81"/>
    </location>
</feature>
<dbReference type="AlphaFoldDB" id="A0A4Z2G254"/>
<sequence length="132" mass="15098">MLPWKEDRWMQRRRKENRPRSESASCSACCRWPVPFPEQVEPVAGAVHRADRHERERRTNGKHGRRPAKGQRDNGGEEESLRMAGRSTPVSAYANRWGGEDKDVERMSEALSLRFLLASNQPPPPLILSKAP</sequence>